<dbReference type="PANTHER" id="PTHR43706">
    <property type="entry name" value="NADH DEHYDROGENASE"/>
    <property type="match status" value="1"/>
</dbReference>
<reference evidence="12" key="2">
    <citation type="submission" date="2014-09" db="EMBL/GenBank/DDBJ databases">
        <title>Criblamydia sequanensis harbors a mega-plasmid encoding arsenite resistance.</title>
        <authorList>
            <person name="Bertelli C."/>
            <person name="Goesmann A."/>
            <person name="Greub G."/>
        </authorList>
    </citation>
    <scope>NUCLEOTIDE SEQUENCE [LARGE SCALE GENOMIC DNA]</scope>
    <source>
        <strain evidence="12">CRIB-18</strain>
    </source>
</reference>
<keyword evidence="3" id="KW-0285">Flavoprotein</keyword>
<keyword evidence="13" id="KW-1185">Reference proteome</keyword>
<evidence type="ECO:0000256" key="2">
    <source>
        <dbReference type="ARBA" id="ARBA00012637"/>
    </source>
</evidence>
<dbReference type="GO" id="GO:0050136">
    <property type="term" value="F:NADH dehydrogenase (quinone) (non-electrogenic) activity"/>
    <property type="evidence" value="ECO:0007669"/>
    <property type="project" value="UniProtKB-EC"/>
</dbReference>
<dbReference type="EMBL" id="CCEJ010000008">
    <property type="protein sequence ID" value="CDR34592.1"/>
    <property type="molecule type" value="Genomic_DNA"/>
</dbReference>
<dbReference type="OrthoDB" id="9781621at2"/>
<evidence type="ECO:0000259" key="10">
    <source>
        <dbReference type="Pfam" id="PF07992"/>
    </source>
</evidence>
<feature type="domain" description="FAD/NAD(P)-binding" evidence="10">
    <location>
        <begin position="5"/>
        <end position="322"/>
    </location>
</feature>
<evidence type="ECO:0000313" key="12">
    <source>
        <dbReference type="EMBL" id="CDR34592.1"/>
    </source>
</evidence>
<dbReference type="AlphaFoldDB" id="A0A090CZM4"/>
<comment type="caution">
    <text evidence="12">The sequence shown here is derived from an EMBL/GenBank/DDBJ whole genome shotgun (WGS) entry which is preliminary data.</text>
</comment>
<gene>
    <name evidence="12" type="primary">ndh</name>
    <name evidence="12" type="ORF">CSEC_1783</name>
</gene>
<dbReference type="InterPro" id="IPR045024">
    <property type="entry name" value="NDH-2"/>
</dbReference>
<dbReference type="PANTHER" id="PTHR43706:SF47">
    <property type="entry name" value="EXTERNAL NADH-UBIQUINONE OXIDOREDUCTASE 1, MITOCHONDRIAL-RELATED"/>
    <property type="match status" value="1"/>
</dbReference>
<dbReference type="SUPFAM" id="SSF51905">
    <property type="entry name" value="FAD/NAD(P)-binding domain"/>
    <property type="match status" value="1"/>
</dbReference>
<evidence type="ECO:0000256" key="3">
    <source>
        <dbReference type="ARBA" id="ARBA00022630"/>
    </source>
</evidence>
<keyword evidence="9" id="KW-1133">Transmembrane helix</keyword>
<evidence type="ECO:0000256" key="5">
    <source>
        <dbReference type="ARBA" id="ARBA00022946"/>
    </source>
</evidence>
<dbReference type="Gene3D" id="3.50.50.100">
    <property type="match status" value="1"/>
</dbReference>
<dbReference type="InterPro" id="IPR054585">
    <property type="entry name" value="NDH2-like_C"/>
</dbReference>
<dbReference type="RefSeq" id="WP_053331954.1">
    <property type="nucleotide sequence ID" value="NZ_CCEJ010000008.1"/>
</dbReference>
<keyword evidence="5" id="KW-0809">Transit peptide</keyword>
<dbReference type="Pfam" id="PF07992">
    <property type="entry name" value="Pyr_redox_2"/>
    <property type="match status" value="1"/>
</dbReference>
<dbReference type="Proteomes" id="UP000031552">
    <property type="component" value="Unassembled WGS sequence"/>
</dbReference>
<dbReference type="eggNOG" id="COG1252">
    <property type="taxonomic scope" value="Bacteria"/>
</dbReference>
<feature type="transmembrane region" description="Helical" evidence="9">
    <location>
        <begin position="364"/>
        <end position="384"/>
    </location>
</feature>
<comment type="similarity">
    <text evidence="1">Belongs to the NADH dehydrogenase family.</text>
</comment>
<evidence type="ECO:0000313" key="13">
    <source>
        <dbReference type="Proteomes" id="UP000031552"/>
    </source>
</evidence>
<evidence type="ECO:0000256" key="1">
    <source>
        <dbReference type="ARBA" id="ARBA00005272"/>
    </source>
</evidence>
<evidence type="ECO:0000259" key="11">
    <source>
        <dbReference type="Pfam" id="PF22366"/>
    </source>
</evidence>
<dbReference type="STRING" id="1437425.CSEC_1783"/>
<sequence>MAKPKVIIVGAGFGGLNAAKGLRKAPIDLLVLDKTNHHLFQPLLYQVATAALSPANISSPIREILRNQKNTTVLMSAIEKVLPHEKLIVSANDEKFPYDVLVLATGSRHSYFGHPEWEKYAPGLKTIPDAIKIRERILLSFELAERASDPSVAEKYLRFIIVGGGPTGVELAGSVAEIAHKTLFNNFRRIIPSQAKIFLIEGESEILKAFPLKLRKKAHAMLAKMGVRIITSTHVTKVVENGIYIGDDFMESFNIIWAAGNNAPSLLRTLNAPLDRMGRVIVEKDLSLPGHPEIFVIGDSAQVKDEKGEPLPGIAPVALQQGQYVANIIRKKIPKENRKPFKYFDKGTMATIGKSKAIVALWKAQFAGLFAWLLWCFIHILYLISFKNRILVAAQWLFSFLTGGRQVRLIQKPIYDEHDAIFQSRRKMKQLQKKYFSDKDFFK</sequence>
<dbReference type="InterPro" id="IPR023753">
    <property type="entry name" value="FAD/NAD-binding_dom"/>
</dbReference>
<evidence type="ECO:0000256" key="8">
    <source>
        <dbReference type="ARBA" id="ARBA00047599"/>
    </source>
</evidence>
<evidence type="ECO:0000256" key="6">
    <source>
        <dbReference type="ARBA" id="ARBA00023002"/>
    </source>
</evidence>
<keyword evidence="6 12" id="KW-0560">Oxidoreductase</keyword>
<evidence type="ECO:0000256" key="7">
    <source>
        <dbReference type="ARBA" id="ARBA00023027"/>
    </source>
</evidence>
<keyword evidence="4" id="KW-0274">FAD</keyword>
<keyword evidence="9" id="KW-0472">Membrane</keyword>
<proteinExistence type="inferred from homology"/>
<name>A0A090CZM4_9BACT</name>
<keyword evidence="7" id="KW-0520">NAD</keyword>
<organism evidence="12 13">
    <name type="scientific">Candidatus Criblamydia sequanensis CRIB-18</name>
    <dbReference type="NCBI Taxonomy" id="1437425"/>
    <lineage>
        <taxon>Bacteria</taxon>
        <taxon>Pseudomonadati</taxon>
        <taxon>Chlamydiota</taxon>
        <taxon>Chlamydiia</taxon>
        <taxon>Parachlamydiales</taxon>
        <taxon>Candidatus Criblamydiaceae</taxon>
        <taxon>Candidatus Criblamydia</taxon>
    </lineage>
</organism>
<comment type="catalytic activity">
    <reaction evidence="8">
        <text>a quinone + NADH + H(+) = a quinol + NAD(+)</text>
        <dbReference type="Rhea" id="RHEA:46160"/>
        <dbReference type="ChEBI" id="CHEBI:15378"/>
        <dbReference type="ChEBI" id="CHEBI:24646"/>
        <dbReference type="ChEBI" id="CHEBI:57540"/>
        <dbReference type="ChEBI" id="CHEBI:57945"/>
        <dbReference type="ChEBI" id="CHEBI:132124"/>
        <dbReference type="EC" id="1.6.5.9"/>
    </reaction>
</comment>
<accession>A0A090CZM4</accession>
<dbReference type="EC" id="1.6.5.9" evidence="2"/>
<evidence type="ECO:0000256" key="9">
    <source>
        <dbReference type="SAM" id="Phobius"/>
    </source>
</evidence>
<dbReference type="Pfam" id="PF22366">
    <property type="entry name" value="NDH2_C"/>
    <property type="match status" value="1"/>
</dbReference>
<reference evidence="12" key="1">
    <citation type="submission" date="2013-12" db="EMBL/GenBank/DDBJ databases">
        <authorList>
            <person name="Linke B."/>
        </authorList>
    </citation>
    <scope>NUCLEOTIDE SEQUENCE [LARGE SCALE GENOMIC DNA]</scope>
    <source>
        <strain evidence="12">CRIB-18</strain>
    </source>
</reference>
<feature type="domain" description="External alternative NADH-ubiquinone oxidoreductase-like C-terminal" evidence="11">
    <location>
        <begin position="346"/>
        <end position="403"/>
    </location>
</feature>
<dbReference type="InterPro" id="IPR036188">
    <property type="entry name" value="FAD/NAD-bd_sf"/>
</dbReference>
<dbReference type="PRINTS" id="PR00411">
    <property type="entry name" value="PNDRDTASEI"/>
</dbReference>
<evidence type="ECO:0000256" key="4">
    <source>
        <dbReference type="ARBA" id="ARBA00022827"/>
    </source>
</evidence>
<protein>
    <recommendedName>
        <fullName evidence="2">NADH:ubiquinone reductase (non-electrogenic)</fullName>
        <ecNumber evidence="2">1.6.5.9</ecNumber>
    </recommendedName>
</protein>
<dbReference type="PRINTS" id="PR00368">
    <property type="entry name" value="FADPNR"/>
</dbReference>
<keyword evidence="9" id="KW-0812">Transmembrane</keyword>